<feature type="compositionally biased region" description="Basic and acidic residues" evidence="5">
    <location>
        <begin position="319"/>
        <end position="331"/>
    </location>
</feature>
<evidence type="ECO:0000256" key="4">
    <source>
        <dbReference type="PROSITE-ProRule" id="PRU00357"/>
    </source>
</evidence>
<feature type="non-terminal residue" evidence="7">
    <location>
        <position position="1"/>
    </location>
</feature>
<dbReference type="OrthoDB" id="1063706at2759"/>
<evidence type="ECO:0000256" key="5">
    <source>
        <dbReference type="SAM" id="MobiDB-lite"/>
    </source>
</evidence>
<protein>
    <recommendedName>
        <fullName evidence="6">CCT domain-containing protein</fullName>
    </recommendedName>
</protein>
<name>V4L288_EUTSA</name>
<dbReference type="Gramene" id="ESQ36397">
    <property type="protein sequence ID" value="ESQ36397"/>
    <property type="gene ID" value="EUTSA_v10009385mg"/>
</dbReference>
<dbReference type="EMBL" id="KI517683">
    <property type="protein sequence ID" value="ESQ36397.1"/>
    <property type="molecule type" value="Genomic_DNA"/>
</dbReference>
<evidence type="ECO:0000256" key="3">
    <source>
        <dbReference type="ARBA" id="ARBA00023242"/>
    </source>
</evidence>
<gene>
    <name evidence="7" type="ORF">EUTSA_v10009385mg</name>
</gene>
<feature type="domain" description="CCT" evidence="6">
    <location>
        <begin position="299"/>
        <end position="341"/>
    </location>
</feature>
<accession>V4L288</accession>
<dbReference type="Pfam" id="PF06203">
    <property type="entry name" value="CCT"/>
    <property type="match status" value="1"/>
</dbReference>
<feature type="region of interest" description="Disordered" evidence="5">
    <location>
        <begin position="312"/>
        <end position="356"/>
    </location>
</feature>
<dbReference type="Proteomes" id="UP000030689">
    <property type="component" value="Unassembled WGS sequence"/>
</dbReference>
<dbReference type="InterPro" id="IPR010402">
    <property type="entry name" value="CCT_domain"/>
</dbReference>
<sequence>THLARVCFQCDLRLHPVTMDSPDHSRFLLCNNCVSQTAVVQCLDQGLFLCQMCVSNANVTSRFLLCNTSSNISGYGCPPDLDLDSSSSSSSSSFIDRNWGFPFVSLPLNNGDSSSSSGIFQNFDNYTKKYRDQQVQMIQPEYLDIPKDSSCFGFNCYEIKDIENVLLNSFDVDEAVLGLKEYFPMEELILTGQLNDEITKHSAETTTEIISSSSSGMSSVIHKDYNNDALANASCEDYSKNQMIGSKAKEETNNNNIIGTFPNALVQLDCGPSQLILTDAMLPWEDQRRSSHVYTPQERLEAVKRYFAKKKKRKFGKQIRYESRKSTADTKRRMKGRFTKAGAEYDYDPRANNNKD</sequence>
<dbReference type="KEGG" id="eus:EUTSA_v10009385mg"/>
<keyword evidence="3 4" id="KW-0539">Nucleus</keyword>
<evidence type="ECO:0000313" key="7">
    <source>
        <dbReference type="EMBL" id="ESQ36397.1"/>
    </source>
</evidence>
<keyword evidence="8" id="KW-1185">Reference proteome</keyword>
<proteinExistence type="predicted"/>
<feature type="compositionally biased region" description="Basic and acidic residues" evidence="5">
    <location>
        <begin position="347"/>
        <end position="356"/>
    </location>
</feature>
<dbReference type="PROSITE" id="PS51017">
    <property type="entry name" value="CCT"/>
    <property type="match status" value="1"/>
</dbReference>
<comment type="subcellular location">
    <subcellularLocation>
        <location evidence="1 4">Nucleus</location>
    </subcellularLocation>
</comment>
<dbReference type="PANTHER" id="PTHR31717">
    <property type="entry name" value="ZINC FINGER PROTEIN CONSTANS-LIKE 10"/>
    <property type="match status" value="1"/>
</dbReference>
<dbReference type="AlphaFoldDB" id="V4L288"/>
<evidence type="ECO:0000313" key="8">
    <source>
        <dbReference type="Proteomes" id="UP000030689"/>
    </source>
</evidence>
<organism evidence="7 8">
    <name type="scientific">Eutrema salsugineum</name>
    <name type="common">Saltwater cress</name>
    <name type="synonym">Sisymbrium salsugineum</name>
    <dbReference type="NCBI Taxonomy" id="72664"/>
    <lineage>
        <taxon>Eukaryota</taxon>
        <taxon>Viridiplantae</taxon>
        <taxon>Streptophyta</taxon>
        <taxon>Embryophyta</taxon>
        <taxon>Tracheophyta</taxon>
        <taxon>Spermatophyta</taxon>
        <taxon>Magnoliopsida</taxon>
        <taxon>eudicotyledons</taxon>
        <taxon>Gunneridae</taxon>
        <taxon>Pentapetalae</taxon>
        <taxon>rosids</taxon>
        <taxon>malvids</taxon>
        <taxon>Brassicales</taxon>
        <taxon>Brassicaceae</taxon>
        <taxon>Eutremeae</taxon>
        <taxon>Eutrema</taxon>
    </lineage>
</organism>
<dbReference type="OMA" id="CFSNAND"/>
<evidence type="ECO:0000256" key="2">
    <source>
        <dbReference type="ARBA" id="ARBA00022737"/>
    </source>
</evidence>
<dbReference type="STRING" id="72664.V4L288"/>
<evidence type="ECO:0000256" key="1">
    <source>
        <dbReference type="ARBA" id="ARBA00004123"/>
    </source>
</evidence>
<dbReference type="PANTHER" id="PTHR31717:SF98">
    <property type="entry name" value="CCT MOTIF FAMILY PROTEIN"/>
    <property type="match status" value="1"/>
</dbReference>
<reference evidence="7 8" key="1">
    <citation type="journal article" date="2013" name="Front. Plant Sci.">
        <title>The Reference Genome of the Halophytic Plant Eutrema salsugineum.</title>
        <authorList>
            <person name="Yang R."/>
            <person name="Jarvis D.E."/>
            <person name="Chen H."/>
            <person name="Beilstein M.A."/>
            <person name="Grimwood J."/>
            <person name="Jenkins J."/>
            <person name="Shu S."/>
            <person name="Prochnik S."/>
            <person name="Xin M."/>
            <person name="Ma C."/>
            <person name="Schmutz J."/>
            <person name="Wing R.A."/>
            <person name="Mitchell-Olds T."/>
            <person name="Schumaker K.S."/>
            <person name="Wang X."/>
        </authorList>
    </citation>
    <scope>NUCLEOTIDE SEQUENCE [LARGE SCALE GENOMIC DNA]</scope>
</reference>
<dbReference type="GO" id="GO:0005634">
    <property type="term" value="C:nucleus"/>
    <property type="evidence" value="ECO:0007669"/>
    <property type="project" value="UniProtKB-SubCell"/>
</dbReference>
<keyword evidence="2" id="KW-0677">Repeat</keyword>
<dbReference type="eggNOG" id="KOG1601">
    <property type="taxonomic scope" value="Eukaryota"/>
</dbReference>
<evidence type="ECO:0000259" key="6">
    <source>
        <dbReference type="PROSITE" id="PS51017"/>
    </source>
</evidence>